<dbReference type="EMBL" id="ATBP01001222">
    <property type="protein sequence ID" value="ETR67769.1"/>
    <property type="molecule type" value="Genomic_DNA"/>
</dbReference>
<accession>A0A1V1NYT8</accession>
<reference evidence="2" key="1">
    <citation type="submission" date="2012-11" db="EMBL/GenBank/DDBJ databases">
        <authorList>
            <person name="Lucero-Rivera Y.E."/>
            <person name="Tovar-Ramirez D."/>
        </authorList>
    </citation>
    <scope>NUCLEOTIDE SEQUENCE [LARGE SCALE GENOMIC DNA]</scope>
    <source>
        <strain evidence="2">Araruama</strain>
    </source>
</reference>
<name>A0A1V1NYT8_9BACT</name>
<evidence type="ECO:0000313" key="1">
    <source>
        <dbReference type="EMBL" id="ETR67769.1"/>
    </source>
</evidence>
<evidence type="ECO:0000313" key="2">
    <source>
        <dbReference type="Proteomes" id="UP000189670"/>
    </source>
</evidence>
<dbReference type="AlphaFoldDB" id="A0A1V1NYT8"/>
<evidence type="ECO:0008006" key="3">
    <source>
        <dbReference type="Google" id="ProtNLM"/>
    </source>
</evidence>
<sequence>MLTAIKEGVKKAKTVVWISDGGRGFWGVYKELLSNIAHGILDFYHAAQNVCKASKAWFDGRTKKARTWFKKARKN</sequence>
<protein>
    <recommendedName>
        <fullName evidence="3">Transposase IS204/IS1001/IS1096/IS1165 DDE domain-containing protein</fullName>
    </recommendedName>
</protein>
<comment type="caution">
    <text evidence="1">The sequence shown here is derived from an EMBL/GenBank/DDBJ whole genome shotgun (WGS) entry which is preliminary data.</text>
</comment>
<gene>
    <name evidence="1" type="ORF">OMM_11238</name>
</gene>
<proteinExistence type="predicted"/>
<organism evidence="1 2">
    <name type="scientific">Candidatus Magnetoglobus multicellularis str. Araruama</name>
    <dbReference type="NCBI Taxonomy" id="890399"/>
    <lineage>
        <taxon>Bacteria</taxon>
        <taxon>Pseudomonadati</taxon>
        <taxon>Thermodesulfobacteriota</taxon>
        <taxon>Desulfobacteria</taxon>
        <taxon>Desulfobacterales</taxon>
        <taxon>Desulfobacteraceae</taxon>
        <taxon>Candidatus Magnetoglobus</taxon>
    </lineage>
</organism>
<dbReference type="Proteomes" id="UP000189670">
    <property type="component" value="Unassembled WGS sequence"/>
</dbReference>